<feature type="chain" id="PRO_5021419420" evidence="3">
    <location>
        <begin position="23"/>
        <end position="133"/>
    </location>
</feature>
<keyword evidence="6" id="KW-1185">Reference proteome</keyword>
<feature type="signal peptide" evidence="3">
    <location>
        <begin position="1"/>
        <end position="22"/>
    </location>
</feature>
<proteinExistence type="predicted"/>
<dbReference type="InterPro" id="IPR000923">
    <property type="entry name" value="BlueCu_1"/>
</dbReference>
<name>A0A4Y8ZZM4_9SPHN</name>
<dbReference type="RefSeq" id="WP_135082757.1">
    <property type="nucleotide sequence ID" value="NZ_SPDV01000001.1"/>
</dbReference>
<evidence type="ECO:0000256" key="2">
    <source>
        <dbReference type="ARBA" id="ARBA00023008"/>
    </source>
</evidence>
<comment type="caution">
    <text evidence="5">The sequence shown here is derived from an EMBL/GenBank/DDBJ whole genome shotgun (WGS) entry which is preliminary data.</text>
</comment>
<dbReference type="GO" id="GO:0005507">
    <property type="term" value="F:copper ion binding"/>
    <property type="evidence" value="ECO:0007669"/>
    <property type="project" value="InterPro"/>
</dbReference>
<evidence type="ECO:0000313" key="6">
    <source>
        <dbReference type="Proteomes" id="UP000298213"/>
    </source>
</evidence>
<dbReference type="OrthoDB" id="7408985at2"/>
<dbReference type="AlphaFoldDB" id="A0A4Y8ZZM4"/>
<keyword evidence="3" id="KW-0732">Signal</keyword>
<keyword evidence="1" id="KW-0479">Metal-binding</keyword>
<dbReference type="InterPro" id="IPR008972">
    <property type="entry name" value="Cupredoxin"/>
</dbReference>
<reference evidence="5 6" key="1">
    <citation type="submission" date="2019-03" db="EMBL/GenBank/DDBJ databases">
        <title>Genome sequence of Sphingomonas sp. 17J27-24.</title>
        <authorList>
            <person name="Kim M."/>
            <person name="Maeng S."/>
            <person name="Sathiyaraj S."/>
        </authorList>
    </citation>
    <scope>NUCLEOTIDE SEQUENCE [LARGE SCALE GENOMIC DNA]</scope>
    <source>
        <strain evidence="5 6">17J27-24</strain>
    </source>
</reference>
<dbReference type="Proteomes" id="UP000298213">
    <property type="component" value="Unassembled WGS sequence"/>
</dbReference>
<protein>
    <submittedName>
        <fullName evidence="5">Copper-binding protein</fullName>
    </submittedName>
</protein>
<evidence type="ECO:0000259" key="4">
    <source>
        <dbReference type="Pfam" id="PF00127"/>
    </source>
</evidence>
<keyword evidence="2" id="KW-0186">Copper</keyword>
<gene>
    <name evidence="5" type="ORF">E2493_00875</name>
</gene>
<accession>A0A4Y8ZZM4</accession>
<sequence length="133" mass="13985">MTRSESLMLASLALTFPAATLAGQPDWSHPMPVHVDLSSFKFAPATIRLKAGQPVLLHLVNASSGGHDFTAKDFFAAASVRSSDAAKISKGSIEVAGHQSAEVALVPKAGRYSLRCSHAFHSTLGMKGTILVQ</sequence>
<dbReference type="Pfam" id="PF00127">
    <property type="entry name" value="Copper-bind"/>
    <property type="match status" value="1"/>
</dbReference>
<dbReference type="Gene3D" id="2.60.40.420">
    <property type="entry name" value="Cupredoxins - blue copper proteins"/>
    <property type="match status" value="1"/>
</dbReference>
<feature type="domain" description="Blue (type 1) copper" evidence="4">
    <location>
        <begin position="33"/>
        <end position="133"/>
    </location>
</feature>
<dbReference type="EMBL" id="SPDV01000001">
    <property type="protein sequence ID" value="TFI60296.1"/>
    <property type="molecule type" value="Genomic_DNA"/>
</dbReference>
<evidence type="ECO:0000256" key="1">
    <source>
        <dbReference type="ARBA" id="ARBA00022723"/>
    </source>
</evidence>
<dbReference type="SUPFAM" id="SSF49503">
    <property type="entry name" value="Cupredoxins"/>
    <property type="match status" value="1"/>
</dbReference>
<evidence type="ECO:0000313" key="5">
    <source>
        <dbReference type="EMBL" id="TFI60296.1"/>
    </source>
</evidence>
<dbReference type="GO" id="GO:0009055">
    <property type="term" value="F:electron transfer activity"/>
    <property type="evidence" value="ECO:0007669"/>
    <property type="project" value="InterPro"/>
</dbReference>
<evidence type="ECO:0000256" key="3">
    <source>
        <dbReference type="SAM" id="SignalP"/>
    </source>
</evidence>
<organism evidence="5 6">
    <name type="scientific">Sphingomonas parva</name>
    <dbReference type="NCBI Taxonomy" id="2555898"/>
    <lineage>
        <taxon>Bacteria</taxon>
        <taxon>Pseudomonadati</taxon>
        <taxon>Pseudomonadota</taxon>
        <taxon>Alphaproteobacteria</taxon>
        <taxon>Sphingomonadales</taxon>
        <taxon>Sphingomonadaceae</taxon>
        <taxon>Sphingomonas</taxon>
    </lineage>
</organism>